<protein>
    <submittedName>
        <fullName evidence="2">Uncharacterized protein</fullName>
    </submittedName>
</protein>
<keyword evidence="1" id="KW-1133">Transmembrane helix</keyword>
<keyword evidence="1" id="KW-0812">Transmembrane</keyword>
<feature type="transmembrane region" description="Helical" evidence="1">
    <location>
        <begin position="12"/>
        <end position="30"/>
    </location>
</feature>
<keyword evidence="1" id="KW-0472">Membrane</keyword>
<feature type="transmembrane region" description="Helical" evidence="1">
    <location>
        <begin position="50"/>
        <end position="66"/>
    </location>
</feature>
<comment type="caution">
    <text evidence="2">The sequence shown here is derived from an EMBL/GenBank/DDBJ whole genome shotgun (WGS) entry which is preliminary data.</text>
</comment>
<dbReference type="EMBL" id="CAGKOT010000001">
    <property type="protein sequence ID" value="CAB5295435.1"/>
    <property type="molecule type" value="Genomic_DNA"/>
</dbReference>
<dbReference type="Proteomes" id="UP000684084">
    <property type="component" value="Unassembled WGS sequence"/>
</dbReference>
<dbReference type="OrthoDB" id="10343270at2759"/>
<feature type="transmembrane region" description="Helical" evidence="1">
    <location>
        <begin position="78"/>
        <end position="102"/>
    </location>
</feature>
<organism evidence="2 3">
    <name type="scientific">Rhizophagus irregularis</name>
    <dbReference type="NCBI Taxonomy" id="588596"/>
    <lineage>
        <taxon>Eukaryota</taxon>
        <taxon>Fungi</taxon>
        <taxon>Fungi incertae sedis</taxon>
        <taxon>Mucoromycota</taxon>
        <taxon>Glomeromycotina</taxon>
        <taxon>Glomeromycetes</taxon>
        <taxon>Glomerales</taxon>
        <taxon>Glomeraceae</taxon>
        <taxon>Rhizophagus</taxon>
    </lineage>
</organism>
<name>A0A916DWH1_9GLOM</name>
<proteinExistence type="predicted"/>
<accession>A0A916DWH1</accession>
<evidence type="ECO:0000313" key="3">
    <source>
        <dbReference type="Proteomes" id="UP000684084"/>
    </source>
</evidence>
<dbReference type="AlphaFoldDB" id="A0A916DWH1"/>
<reference evidence="2" key="1">
    <citation type="submission" date="2020-05" db="EMBL/GenBank/DDBJ databases">
        <authorList>
            <person name="Rincon C."/>
            <person name="Sanders R I."/>
            <person name="Robbins C."/>
            <person name="Chaturvedi A."/>
        </authorList>
    </citation>
    <scope>NUCLEOTIDE SEQUENCE</scope>
    <source>
        <strain evidence="2">CHB12</strain>
    </source>
</reference>
<gene>
    <name evidence="2" type="ORF">CHRIB12_LOCUS426</name>
</gene>
<evidence type="ECO:0000313" key="2">
    <source>
        <dbReference type="EMBL" id="CAB5295435.1"/>
    </source>
</evidence>
<sequence length="105" mass="11821">MSALPRSSKDVQKWIIIINLFWICILASSLQNTTLLVGLKLQTLRSIMPYSRDVLIFGLVFWRFLYKSRRIALLERLRMLFLAGSGSALPDVVGVVGGSVVLKKL</sequence>
<evidence type="ECO:0000256" key="1">
    <source>
        <dbReference type="SAM" id="Phobius"/>
    </source>
</evidence>